<proteinExistence type="predicted"/>
<reference evidence="1 2" key="1">
    <citation type="submission" date="2020-01" db="EMBL/GenBank/DDBJ databases">
        <title>Genome sequence of a 1,3-propanediol producer, Clostridium butyricum S3.</title>
        <authorList>
            <person name="Zhou J."/>
        </authorList>
    </citation>
    <scope>NUCLEOTIDE SEQUENCE [LARGE SCALE GENOMIC DNA]</scope>
    <source>
        <strain evidence="1 2">S3</strain>
    </source>
</reference>
<evidence type="ECO:0000313" key="2">
    <source>
        <dbReference type="Proteomes" id="UP000474042"/>
    </source>
</evidence>
<evidence type="ECO:0000313" key="1">
    <source>
        <dbReference type="EMBL" id="NAS19021.1"/>
    </source>
</evidence>
<gene>
    <name evidence="1" type="ORF">GND98_014360</name>
</gene>
<name>A0A6L9ERV5_CLOBU</name>
<organism evidence="1 2">
    <name type="scientific">Clostridium butyricum</name>
    <dbReference type="NCBI Taxonomy" id="1492"/>
    <lineage>
        <taxon>Bacteria</taxon>
        <taxon>Bacillati</taxon>
        <taxon>Bacillota</taxon>
        <taxon>Clostridia</taxon>
        <taxon>Eubacteriales</taxon>
        <taxon>Clostridiaceae</taxon>
        <taxon>Clostridium</taxon>
    </lineage>
</organism>
<dbReference type="EMBL" id="WOFV02000052">
    <property type="protein sequence ID" value="NAS19021.1"/>
    <property type="molecule type" value="Genomic_DNA"/>
</dbReference>
<sequence>MKNNFNQILKGANVCKVLSGSFMSNIDIINGANRLSINQKKNIILKVEDIVKDRDMPFDKASPLLVVDLHVLSVEMKIDPGILLFTYVTNSNFI</sequence>
<comment type="caution">
    <text evidence="1">The sequence shown here is derived from an EMBL/GenBank/DDBJ whole genome shotgun (WGS) entry which is preliminary data.</text>
</comment>
<protein>
    <submittedName>
        <fullName evidence="1">Uncharacterized protein</fullName>
    </submittedName>
</protein>
<accession>A0A6L9ERV5</accession>
<dbReference type="Proteomes" id="UP000474042">
    <property type="component" value="Unassembled WGS sequence"/>
</dbReference>
<dbReference type="AlphaFoldDB" id="A0A6L9ERV5"/>